<accession>A0A0J1EN98</accession>
<sequence length="54" mass="5758">MQRGVPHRFAPSSAGHFSIGYSAGPGALQDIEKNGRVTNLPHGSFTEAFETCLI</sequence>
<reference evidence="1" key="1">
    <citation type="submission" date="2015-05" db="EMBL/GenBank/DDBJ databases">
        <title>Permanent draft genome of Rhodopirellula islandicus K833.</title>
        <authorList>
            <person name="Kizina J."/>
            <person name="Richter M."/>
            <person name="Glockner F.O."/>
            <person name="Harder J."/>
        </authorList>
    </citation>
    <scope>NUCLEOTIDE SEQUENCE [LARGE SCALE GENOMIC DNA]</scope>
    <source>
        <strain evidence="1">K833</strain>
    </source>
</reference>
<protein>
    <submittedName>
        <fullName evidence="1">Uncharacterized protein</fullName>
    </submittedName>
</protein>
<gene>
    <name evidence="1" type="ORF">RISK_000775</name>
</gene>
<evidence type="ECO:0000313" key="1">
    <source>
        <dbReference type="EMBL" id="KLU06974.1"/>
    </source>
</evidence>
<dbReference type="EMBL" id="LECT01000007">
    <property type="protein sequence ID" value="KLU06974.1"/>
    <property type="molecule type" value="Genomic_DNA"/>
</dbReference>
<proteinExistence type="predicted"/>
<dbReference type="AlphaFoldDB" id="A0A0J1EN98"/>
<dbReference type="STRING" id="595434.RISK_000775"/>
<organism evidence="1 2">
    <name type="scientific">Rhodopirellula islandica</name>
    <dbReference type="NCBI Taxonomy" id="595434"/>
    <lineage>
        <taxon>Bacteria</taxon>
        <taxon>Pseudomonadati</taxon>
        <taxon>Planctomycetota</taxon>
        <taxon>Planctomycetia</taxon>
        <taxon>Pirellulales</taxon>
        <taxon>Pirellulaceae</taxon>
        <taxon>Rhodopirellula</taxon>
    </lineage>
</organism>
<evidence type="ECO:0000313" key="2">
    <source>
        <dbReference type="Proteomes" id="UP000036367"/>
    </source>
</evidence>
<name>A0A0J1EN98_RHOIS</name>
<dbReference type="PATRIC" id="fig|595434.4.peg.752"/>
<comment type="caution">
    <text evidence="1">The sequence shown here is derived from an EMBL/GenBank/DDBJ whole genome shotgun (WGS) entry which is preliminary data.</text>
</comment>
<keyword evidence="2" id="KW-1185">Reference proteome</keyword>
<dbReference type="Proteomes" id="UP000036367">
    <property type="component" value="Unassembled WGS sequence"/>
</dbReference>